<keyword evidence="3" id="KW-1185">Reference proteome</keyword>
<evidence type="ECO:0000313" key="2">
    <source>
        <dbReference type="EMBL" id="MBB5744816.1"/>
    </source>
</evidence>
<gene>
    <name evidence="2" type="ORF">GGR13_000388</name>
</gene>
<sequence>MNKCRERLRRFQSEIENRLTAGDLRAAKHKLRKMLSNRSVRLHSLIIANRKSPVDSRLDMARLIELIECVRPMSRVASPSGFALPKPEGGYRPVFEFGLEDRACAVLIREALKPFARAHPQLACHPAQVLLSGGLPVACEHLRQALDAAPSGAVFIQIDAKRFFPSIACEGLAGMTGLPPEVIHRHLSVEHMDVRGKRSLENALSMKGNDQGDETPAPSGVGREKGDAALGGIATGSAAASLVAEMVMGHILRDAGSLPSLIALIVYSDNIGAVVRTREEALALQEAVLGAFSRSRAGPLSASKVSIKDIATGFNFVGYRWQQQGESLTAEPSRRKHEFWQLTFSTDLLEAGLGINRADANHFRRRLTGYANSKQEWAGRDRFLAEWEGRIDAAFAHQNGA</sequence>
<name>A0A7W9CFZ2_9CAUL</name>
<evidence type="ECO:0000313" key="3">
    <source>
        <dbReference type="Proteomes" id="UP000545037"/>
    </source>
</evidence>
<evidence type="ECO:0000256" key="1">
    <source>
        <dbReference type="SAM" id="MobiDB-lite"/>
    </source>
</evidence>
<proteinExistence type="predicted"/>
<comment type="caution">
    <text evidence="2">The sequence shown here is derived from an EMBL/GenBank/DDBJ whole genome shotgun (WGS) entry which is preliminary data.</text>
</comment>
<accession>A0A7W9CFZ2</accession>
<evidence type="ECO:0008006" key="4">
    <source>
        <dbReference type="Google" id="ProtNLM"/>
    </source>
</evidence>
<protein>
    <recommendedName>
        <fullName evidence="4">Reverse transcriptase domain-containing protein</fullName>
    </recommendedName>
</protein>
<dbReference type="AlphaFoldDB" id="A0A7W9CFZ2"/>
<feature type="region of interest" description="Disordered" evidence="1">
    <location>
        <begin position="203"/>
        <end position="226"/>
    </location>
</feature>
<organism evidence="2 3">
    <name type="scientific">Brevundimonas variabilis</name>
    <dbReference type="NCBI Taxonomy" id="74312"/>
    <lineage>
        <taxon>Bacteria</taxon>
        <taxon>Pseudomonadati</taxon>
        <taxon>Pseudomonadota</taxon>
        <taxon>Alphaproteobacteria</taxon>
        <taxon>Caulobacterales</taxon>
        <taxon>Caulobacteraceae</taxon>
        <taxon>Brevundimonas</taxon>
    </lineage>
</organism>
<dbReference type="Proteomes" id="UP000545037">
    <property type="component" value="Unassembled WGS sequence"/>
</dbReference>
<reference evidence="2 3" key="1">
    <citation type="submission" date="2020-08" db="EMBL/GenBank/DDBJ databases">
        <title>Genomic Encyclopedia of Type Strains, Phase IV (KMG-IV): sequencing the most valuable type-strain genomes for metagenomic binning, comparative biology and taxonomic classification.</title>
        <authorList>
            <person name="Goeker M."/>
        </authorList>
    </citation>
    <scope>NUCLEOTIDE SEQUENCE [LARGE SCALE GENOMIC DNA]</scope>
    <source>
        <strain evidence="2 3">DSM 4737</strain>
    </source>
</reference>
<dbReference type="EMBL" id="JACHOR010000001">
    <property type="protein sequence ID" value="MBB5744816.1"/>
    <property type="molecule type" value="Genomic_DNA"/>
</dbReference>